<comment type="caution">
    <text evidence="3">The sequence shown here is derived from an EMBL/GenBank/DDBJ whole genome shotgun (WGS) entry which is preliminary data.</text>
</comment>
<keyword evidence="4" id="KW-1185">Reference proteome</keyword>
<dbReference type="RefSeq" id="XP_040777357.1">
    <property type="nucleotide sequence ID" value="XM_040925194.1"/>
</dbReference>
<dbReference type="InterPro" id="IPR011333">
    <property type="entry name" value="SKP1/BTB/POZ_sf"/>
</dbReference>
<dbReference type="Proteomes" id="UP000803844">
    <property type="component" value="Unassembled WGS sequence"/>
</dbReference>
<dbReference type="CDD" id="cd18186">
    <property type="entry name" value="BTB_POZ_ZBTB_KLHL-like"/>
    <property type="match status" value="1"/>
</dbReference>
<evidence type="ECO:0000256" key="1">
    <source>
        <dbReference type="SAM" id="MobiDB-lite"/>
    </source>
</evidence>
<organism evidence="3 4">
    <name type="scientific">Cryphonectria parasitica (strain ATCC 38755 / EP155)</name>
    <dbReference type="NCBI Taxonomy" id="660469"/>
    <lineage>
        <taxon>Eukaryota</taxon>
        <taxon>Fungi</taxon>
        <taxon>Dikarya</taxon>
        <taxon>Ascomycota</taxon>
        <taxon>Pezizomycotina</taxon>
        <taxon>Sordariomycetes</taxon>
        <taxon>Sordariomycetidae</taxon>
        <taxon>Diaporthales</taxon>
        <taxon>Cryphonectriaceae</taxon>
        <taxon>Cryphonectria-Endothia species complex</taxon>
        <taxon>Cryphonectria</taxon>
    </lineage>
</organism>
<evidence type="ECO:0000313" key="4">
    <source>
        <dbReference type="Proteomes" id="UP000803844"/>
    </source>
</evidence>
<accession>A0A9P4Y4B2</accession>
<dbReference type="PROSITE" id="PS50097">
    <property type="entry name" value="BTB"/>
    <property type="match status" value="1"/>
</dbReference>
<dbReference type="OrthoDB" id="1022638at2759"/>
<reference evidence="3" key="1">
    <citation type="journal article" date="2020" name="Phytopathology">
        <title>Genome sequence of the chestnut blight fungus Cryphonectria parasitica EP155: A fundamental resource for an archetypical invasive plant pathogen.</title>
        <authorList>
            <person name="Crouch J.A."/>
            <person name="Dawe A."/>
            <person name="Aerts A."/>
            <person name="Barry K."/>
            <person name="Churchill A.C.L."/>
            <person name="Grimwood J."/>
            <person name="Hillman B."/>
            <person name="Milgroom M.G."/>
            <person name="Pangilinan J."/>
            <person name="Smith M."/>
            <person name="Salamov A."/>
            <person name="Schmutz J."/>
            <person name="Yadav J."/>
            <person name="Grigoriev I.V."/>
            <person name="Nuss D."/>
        </authorList>
    </citation>
    <scope>NUCLEOTIDE SEQUENCE</scope>
    <source>
        <strain evidence="3">EP155</strain>
    </source>
</reference>
<feature type="domain" description="BTB" evidence="2">
    <location>
        <begin position="34"/>
        <end position="104"/>
    </location>
</feature>
<proteinExistence type="predicted"/>
<dbReference type="GeneID" id="63842323"/>
<dbReference type="InterPro" id="IPR000210">
    <property type="entry name" value="BTB/POZ_dom"/>
</dbReference>
<dbReference type="EMBL" id="MU032347">
    <property type="protein sequence ID" value="KAF3766396.1"/>
    <property type="molecule type" value="Genomic_DNA"/>
</dbReference>
<dbReference type="PANTHER" id="PTHR47843:SF2">
    <property type="entry name" value="BTB DOMAIN-CONTAINING PROTEIN"/>
    <property type="match status" value="1"/>
</dbReference>
<dbReference type="PANTHER" id="PTHR47843">
    <property type="entry name" value="BTB DOMAIN-CONTAINING PROTEIN-RELATED"/>
    <property type="match status" value="1"/>
</dbReference>
<feature type="region of interest" description="Disordered" evidence="1">
    <location>
        <begin position="1"/>
        <end position="26"/>
    </location>
</feature>
<name>A0A9P4Y4B2_CRYP1</name>
<protein>
    <recommendedName>
        <fullName evidence="2">BTB domain-containing protein</fullName>
    </recommendedName>
</protein>
<dbReference type="AlphaFoldDB" id="A0A9P4Y4B2"/>
<evidence type="ECO:0000259" key="2">
    <source>
        <dbReference type="PROSITE" id="PS50097"/>
    </source>
</evidence>
<feature type="compositionally biased region" description="Polar residues" evidence="1">
    <location>
        <begin position="1"/>
        <end position="10"/>
    </location>
</feature>
<evidence type="ECO:0000313" key="3">
    <source>
        <dbReference type="EMBL" id="KAF3766396.1"/>
    </source>
</evidence>
<dbReference type="SUPFAM" id="SSF54695">
    <property type="entry name" value="POZ domain"/>
    <property type="match status" value="1"/>
</dbReference>
<sequence length="260" mass="29483">MSDVQDSGSASELLPAGQDEDDEKDIVPSHLGTHMVTITVGPDEILYIIHKDILQETTSPFFRVCFNNGFAEQRLSFLALPEDDPKAFNTFCRWAYGRVSGFTECSKAFLEHMPMSELLDLYIFSHKYIIQALEDAIIATVMYKAHRSNGHQMGFTRASLERLEARTPFDTNMRKLLVDTLAWTAKNRSYWMDEALVEMLPVGLMRGAFLRLYQPMGMGPPPGFNGNKCHYHAHPINDLCEDGWDGDDTRVVMVEGHQDN</sequence>
<dbReference type="Gene3D" id="3.30.710.10">
    <property type="entry name" value="Potassium Channel Kv1.1, Chain A"/>
    <property type="match status" value="1"/>
</dbReference>
<gene>
    <name evidence="3" type="ORF">M406DRAFT_68743</name>
</gene>